<dbReference type="EMBL" id="JAVDVI010000005">
    <property type="protein sequence ID" value="MDR6967448.1"/>
    <property type="molecule type" value="Genomic_DNA"/>
</dbReference>
<protein>
    <submittedName>
        <fullName evidence="1">Uncharacterized protein</fullName>
    </submittedName>
</protein>
<name>A0ABU1TPV3_9FLAO</name>
<keyword evidence="2" id="KW-1185">Reference proteome</keyword>
<comment type="caution">
    <text evidence="1">The sequence shown here is derived from an EMBL/GenBank/DDBJ whole genome shotgun (WGS) entry which is preliminary data.</text>
</comment>
<proteinExistence type="predicted"/>
<accession>A0ABU1TPV3</accession>
<reference evidence="1 2" key="1">
    <citation type="submission" date="2023-07" db="EMBL/GenBank/DDBJ databases">
        <title>Sorghum-associated microbial communities from plants grown in Nebraska, USA.</title>
        <authorList>
            <person name="Schachtman D."/>
        </authorList>
    </citation>
    <scope>NUCLEOTIDE SEQUENCE [LARGE SCALE GENOMIC DNA]</scope>
    <source>
        <strain evidence="1 2">3773</strain>
    </source>
</reference>
<dbReference type="Proteomes" id="UP001255185">
    <property type="component" value="Unassembled WGS sequence"/>
</dbReference>
<gene>
    <name evidence="1" type="ORF">J2X31_001459</name>
</gene>
<evidence type="ECO:0000313" key="1">
    <source>
        <dbReference type="EMBL" id="MDR6967448.1"/>
    </source>
</evidence>
<organism evidence="1 2">
    <name type="scientific">Flavobacterium arsenatis</name>
    <dbReference type="NCBI Taxonomy" id="1484332"/>
    <lineage>
        <taxon>Bacteria</taxon>
        <taxon>Pseudomonadati</taxon>
        <taxon>Bacteroidota</taxon>
        <taxon>Flavobacteriia</taxon>
        <taxon>Flavobacteriales</taxon>
        <taxon>Flavobacteriaceae</taxon>
        <taxon>Flavobacterium</taxon>
    </lineage>
</organism>
<sequence>MNKKVKNEKKIEEIKKTVKAKVKEGDDIKLLYCFP</sequence>
<evidence type="ECO:0000313" key="2">
    <source>
        <dbReference type="Proteomes" id="UP001255185"/>
    </source>
</evidence>